<feature type="compositionally biased region" description="Low complexity" evidence="1">
    <location>
        <begin position="9"/>
        <end position="19"/>
    </location>
</feature>
<sequence length="60" mass="6520">MHTSENDTSRSNSSVVSRPRQSKWPAISMDDALAFIEKADVPVTVKHVPIAVAKVGESLE</sequence>
<feature type="region of interest" description="Disordered" evidence="1">
    <location>
        <begin position="1"/>
        <end position="22"/>
    </location>
</feature>
<keyword evidence="3" id="KW-1185">Reference proteome</keyword>
<dbReference type="EMBL" id="UYRV01133758">
    <property type="protein sequence ID" value="VDN38186.1"/>
    <property type="molecule type" value="Genomic_DNA"/>
</dbReference>
<accession>A0A3P7R4R3</accession>
<organism evidence="2 3">
    <name type="scientific">Cylicostephanus goldi</name>
    <name type="common">Nematode worm</name>
    <dbReference type="NCBI Taxonomy" id="71465"/>
    <lineage>
        <taxon>Eukaryota</taxon>
        <taxon>Metazoa</taxon>
        <taxon>Ecdysozoa</taxon>
        <taxon>Nematoda</taxon>
        <taxon>Chromadorea</taxon>
        <taxon>Rhabditida</taxon>
        <taxon>Rhabditina</taxon>
        <taxon>Rhabditomorpha</taxon>
        <taxon>Strongyloidea</taxon>
        <taxon>Strongylidae</taxon>
        <taxon>Cylicostephanus</taxon>
    </lineage>
</organism>
<dbReference type="AlphaFoldDB" id="A0A3P7R4R3"/>
<evidence type="ECO:0000313" key="2">
    <source>
        <dbReference type="EMBL" id="VDN38186.1"/>
    </source>
</evidence>
<reference evidence="2 3" key="1">
    <citation type="submission" date="2018-11" db="EMBL/GenBank/DDBJ databases">
        <authorList>
            <consortium name="Pathogen Informatics"/>
        </authorList>
    </citation>
    <scope>NUCLEOTIDE SEQUENCE [LARGE SCALE GENOMIC DNA]</scope>
</reference>
<evidence type="ECO:0000313" key="3">
    <source>
        <dbReference type="Proteomes" id="UP000271889"/>
    </source>
</evidence>
<name>A0A3P7R4R3_CYLGO</name>
<gene>
    <name evidence="2" type="ORF">CGOC_LOCUS13651</name>
</gene>
<protein>
    <submittedName>
        <fullName evidence="2">Uncharacterized protein</fullName>
    </submittedName>
</protein>
<proteinExistence type="predicted"/>
<evidence type="ECO:0000256" key="1">
    <source>
        <dbReference type="SAM" id="MobiDB-lite"/>
    </source>
</evidence>
<dbReference type="OrthoDB" id="4349954at2759"/>
<dbReference type="Proteomes" id="UP000271889">
    <property type="component" value="Unassembled WGS sequence"/>
</dbReference>